<feature type="transmembrane region" description="Helical" evidence="1">
    <location>
        <begin position="82"/>
        <end position="100"/>
    </location>
</feature>
<keyword evidence="1" id="KW-0472">Membrane</keyword>
<accession>A0ABP8GDV1</accession>
<keyword evidence="1" id="KW-0812">Transmembrane</keyword>
<keyword evidence="1" id="KW-1133">Transmembrane helix</keyword>
<gene>
    <name evidence="2" type="ORF">GCM10023184_08410</name>
</gene>
<dbReference type="EMBL" id="BAABGY010000002">
    <property type="protein sequence ID" value="GAA4322179.1"/>
    <property type="molecule type" value="Genomic_DNA"/>
</dbReference>
<protein>
    <submittedName>
        <fullName evidence="2">Uncharacterized protein</fullName>
    </submittedName>
</protein>
<reference evidence="3" key="1">
    <citation type="journal article" date="2019" name="Int. J. Syst. Evol. Microbiol.">
        <title>The Global Catalogue of Microorganisms (GCM) 10K type strain sequencing project: providing services to taxonomists for standard genome sequencing and annotation.</title>
        <authorList>
            <consortium name="The Broad Institute Genomics Platform"/>
            <consortium name="The Broad Institute Genome Sequencing Center for Infectious Disease"/>
            <person name="Wu L."/>
            <person name="Ma J."/>
        </authorList>
    </citation>
    <scope>NUCLEOTIDE SEQUENCE [LARGE SCALE GENOMIC DNA]</scope>
    <source>
        <strain evidence="3">JCM 17919</strain>
    </source>
</reference>
<evidence type="ECO:0000313" key="3">
    <source>
        <dbReference type="Proteomes" id="UP001501725"/>
    </source>
</evidence>
<dbReference type="Proteomes" id="UP001501725">
    <property type="component" value="Unassembled WGS sequence"/>
</dbReference>
<name>A0ABP8GDV1_9BACT</name>
<feature type="transmembrane region" description="Helical" evidence="1">
    <location>
        <begin position="121"/>
        <end position="140"/>
    </location>
</feature>
<feature type="transmembrane region" description="Helical" evidence="1">
    <location>
        <begin position="146"/>
        <end position="163"/>
    </location>
</feature>
<proteinExistence type="predicted"/>
<keyword evidence="3" id="KW-1185">Reference proteome</keyword>
<feature type="transmembrane region" description="Helical" evidence="1">
    <location>
        <begin position="193"/>
        <end position="212"/>
    </location>
</feature>
<feature type="transmembrane region" description="Helical" evidence="1">
    <location>
        <begin position="24"/>
        <end position="46"/>
    </location>
</feature>
<sequence length="225" mass="25665">MNEQTQSLEALRDIRRMMQRSSRFLSLSGLSGMAAGAWALVGAWIARGWIGADRFDVRDVELLKNRYGYEIALRVEDIEFKLVMLAGAVLFMACLSAFYFTWRRARRQGLPMWDHSSRQMAIHMLIPLITGGLLILAMLNYGEWQFVAPLCLVFYGLALVNGSKYTVSDIRYLGLMEIALGLANMLLLGYGLFFWAFGFGVLHIIYGFSMWWRYERKGADDLATT</sequence>
<evidence type="ECO:0000313" key="2">
    <source>
        <dbReference type="EMBL" id="GAA4322179.1"/>
    </source>
</evidence>
<organism evidence="2 3">
    <name type="scientific">Flaviaesturariibacter amylovorans</name>
    <dbReference type="NCBI Taxonomy" id="1084520"/>
    <lineage>
        <taxon>Bacteria</taxon>
        <taxon>Pseudomonadati</taxon>
        <taxon>Bacteroidota</taxon>
        <taxon>Chitinophagia</taxon>
        <taxon>Chitinophagales</taxon>
        <taxon>Chitinophagaceae</taxon>
        <taxon>Flaviaestuariibacter</taxon>
    </lineage>
</organism>
<comment type="caution">
    <text evidence="2">The sequence shown here is derived from an EMBL/GenBank/DDBJ whole genome shotgun (WGS) entry which is preliminary data.</text>
</comment>
<evidence type="ECO:0000256" key="1">
    <source>
        <dbReference type="SAM" id="Phobius"/>
    </source>
</evidence>
<dbReference type="RefSeq" id="WP_345253644.1">
    <property type="nucleotide sequence ID" value="NZ_BAABGY010000002.1"/>
</dbReference>